<comment type="caution">
    <text evidence="1">The sequence shown here is derived from an EMBL/GenBank/DDBJ whole genome shotgun (WGS) entry which is preliminary data.</text>
</comment>
<protein>
    <submittedName>
        <fullName evidence="1">Uncharacterized protein</fullName>
    </submittedName>
</protein>
<organism evidence="1 2">
    <name type="scientific">Luteibacter sahnii</name>
    <dbReference type="NCBI Taxonomy" id="3021977"/>
    <lineage>
        <taxon>Bacteria</taxon>
        <taxon>Pseudomonadati</taxon>
        <taxon>Pseudomonadota</taxon>
        <taxon>Gammaproteobacteria</taxon>
        <taxon>Lysobacterales</taxon>
        <taxon>Rhodanobacteraceae</taxon>
        <taxon>Luteibacter</taxon>
    </lineage>
</organism>
<sequence length="248" mass="25863">MRYRWLVPALAVAALAVGIGVALWVGPRGPDPVAGPAVDASAQGDRPVTVVAAGPDADRVGARMRIDDAVADDLLFLVVAALRGRCQPAHAHELPRMAVLARLPTLAAGQGPESAAATWRRDVSHVVNDVVRQAGCAGPLSLRIGAYVRVVEPEVYAQAFPDSYFDPGLTVRPLEAHGAPLAQRLADPCATVAYAVLPLDDVRAWQCTGLRAQARSAVINRCHAGGASPDEAAADIQRVVSGLPATCQ</sequence>
<reference evidence="1 2" key="1">
    <citation type="journal article" date="2024" name="Curr. Microbiol.">
        <title>Luteibacter sahnii sp. nov., A Novel Yellow-Colored Xanthomonadin Pigment Producing Probiotic Bacterium from Healthy Rice Seed Microbiome.</title>
        <authorList>
            <person name="Jaiswal G."/>
            <person name="Rana R."/>
            <person name="Nayak P.K."/>
            <person name="Chouhan R."/>
            <person name="Gandhi S.G."/>
            <person name="Patel H.K."/>
            <person name="Patil P.B."/>
        </authorList>
    </citation>
    <scope>NUCLEOTIDE SEQUENCE [LARGE SCALE GENOMIC DNA]</scope>
    <source>
        <strain evidence="1 2">PPL201</strain>
    </source>
</reference>
<keyword evidence="2" id="KW-1185">Reference proteome</keyword>
<dbReference type="EMBL" id="JARJJS010000002">
    <property type="protein sequence ID" value="MDF4025625.1"/>
    <property type="molecule type" value="Genomic_DNA"/>
</dbReference>
<evidence type="ECO:0000313" key="1">
    <source>
        <dbReference type="EMBL" id="MDF4025625.1"/>
    </source>
</evidence>
<dbReference type="Proteomes" id="UP001528850">
    <property type="component" value="Unassembled WGS sequence"/>
</dbReference>
<gene>
    <name evidence="1" type="ORF">P3W24_11680</name>
</gene>
<name>A0ABT6BBX8_9GAMM</name>
<accession>A0ABT6BBX8</accession>
<proteinExistence type="predicted"/>
<evidence type="ECO:0000313" key="2">
    <source>
        <dbReference type="Proteomes" id="UP001528850"/>
    </source>
</evidence>